<dbReference type="InterPro" id="IPR035269">
    <property type="entry name" value="PSMD9"/>
</dbReference>
<evidence type="ECO:0000259" key="7">
    <source>
        <dbReference type="Pfam" id="PF18265"/>
    </source>
</evidence>
<evidence type="ECO:0000256" key="4">
    <source>
        <dbReference type="ARBA" id="ARBA00030007"/>
    </source>
</evidence>
<sequence length="202" mass="22333">AMEQAGRRPVTVSDVEELVKRKDEIEAQIKANYELLEGQKGVGMNEPLVDADGFPRDDIDLYKVRTLRHNIICERGGDRREREPRKPGWACGGGVRAELEGPWVACAIAQFCLCAQLKGDAVTCLWRRQVLISSVSVQGLQVNDEIVEFGSVNANNFQSMQNIATVVQHSEERPLSVTVIRSGKKVHVGLTPKRWAGKGLLG</sequence>
<proteinExistence type="inferred from homology"/>
<dbReference type="FunFam" id="2.30.42.10:FF:000107">
    <property type="entry name" value="26S proteasome non-ATPase regulatory subunit 9"/>
    <property type="match status" value="1"/>
</dbReference>
<dbReference type="InterPro" id="IPR040815">
    <property type="entry name" value="Nas2_N"/>
</dbReference>
<dbReference type="GO" id="GO:0005737">
    <property type="term" value="C:cytoplasm"/>
    <property type="evidence" value="ECO:0007669"/>
    <property type="project" value="TreeGrafter"/>
</dbReference>
<protein>
    <recommendedName>
        <fullName evidence="2">26S proteasome non-ATPase regulatory subunit 9</fullName>
    </recommendedName>
    <alternativeName>
        <fullName evidence="4">26S proteasome regulatory subunit p27</fullName>
    </alternativeName>
</protein>
<comment type="function">
    <text evidence="5">Acts as a chaperone during the assembly of the 26S proteasome, specifically of the base subcomplex of the PA700/19S regulatory complex (RC). During the base subcomplex assembly is part of an intermediate PSMD9:PSMC6:PSMC3 module, also known as modulator trimer complex; PSMD9 is released during the further base assembly process.</text>
</comment>
<keyword evidence="3" id="KW-0143">Chaperone</keyword>
<evidence type="ECO:0000313" key="8">
    <source>
        <dbReference type="EMBL" id="NWH73520.1"/>
    </source>
</evidence>
<dbReference type="PANTHER" id="PTHR12651:SF1">
    <property type="entry name" value="26S PROTEASOME NON-ATPASE REGULATORY SUBUNIT 9"/>
    <property type="match status" value="1"/>
</dbReference>
<dbReference type="EMBL" id="WAAB01008413">
    <property type="protein sequence ID" value="NWH73520.1"/>
    <property type="molecule type" value="Genomic_DNA"/>
</dbReference>
<dbReference type="Pfam" id="PF18265">
    <property type="entry name" value="Nas2_N"/>
    <property type="match status" value="1"/>
</dbReference>
<dbReference type="Gene3D" id="2.30.42.10">
    <property type="match status" value="1"/>
</dbReference>
<dbReference type="PANTHER" id="PTHR12651">
    <property type="entry name" value="26S PROTEASOME NON-ATPASE REGULATORY SUBUNIT 9"/>
    <property type="match status" value="1"/>
</dbReference>
<accession>A0A850WT76</accession>
<comment type="caution">
    <text evidence="8">The sequence shown here is derived from an EMBL/GenBank/DDBJ whole genome shotgun (WGS) entry which is preliminary data.</text>
</comment>
<dbReference type="GO" id="GO:0070682">
    <property type="term" value="P:proteasome regulatory particle assembly"/>
    <property type="evidence" value="ECO:0007669"/>
    <property type="project" value="InterPro"/>
</dbReference>
<feature type="domain" description="Nas2 N-terminal" evidence="7">
    <location>
        <begin position="16"/>
        <end position="74"/>
    </location>
</feature>
<organism evidence="8 9">
    <name type="scientific">Piaya cayana</name>
    <name type="common">Common squirrel cuckoo</name>
    <dbReference type="NCBI Taxonomy" id="33601"/>
    <lineage>
        <taxon>Eukaryota</taxon>
        <taxon>Metazoa</taxon>
        <taxon>Chordata</taxon>
        <taxon>Craniata</taxon>
        <taxon>Vertebrata</taxon>
        <taxon>Euteleostomi</taxon>
        <taxon>Archelosauria</taxon>
        <taxon>Archosauria</taxon>
        <taxon>Dinosauria</taxon>
        <taxon>Saurischia</taxon>
        <taxon>Theropoda</taxon>
        <taxon>Coelurosauria</taxon>
        <taxon>Aves</taxon>
        <taxon>Neognathae</taxon>
        <taxon>Neoaves</taxon>
        <taxon>Otidimorphae</taxon>
        <taxon>Cuculiformes</taxon>
        <taxon>Coccyzidae</taxon>
        <taxon>Piaya</taxon>
    </lineage>
</organism>
<dbReference type="Proteomes" id="UP000653271">
    <property type="component" value="Unassembled WGS sequence"/>
</dbReference>
<evidence type="ECO:0000256" key="6">
    <source>
        <dbReference type="ARBA" id="ARBA00062195"/>
    </source>
</evidence>
<comment type="subunit">
    <text evidence="6">Interacts with PSMC3. Part of a transient complex (modulator) containing PSMD9, PSMC6 and PSMC3 formed during the assembly of the 26S proteasome.</text>
</comment>
<gene>
    <name evidence="8" type="primary">Psmd9</name>
    <name evidence="8" type="ORF">PIACAY_R11132</name>
</gene>
<evidence type="ECO:0000256" key="2">
    <source>
        <dbReference type="ARBA" id="ARBA00014937"/>
    </source>
</evidence>
<dbReference type="Gene3D" id="6.10.140.1710">
    <property type="match status" value="1"/>
</dbReference>
<evidence type="ECO:0000256" key="3">
    <source>
        <dbReference type="ARBA" id="ARBA00023186"/>
    </source>
</evidence>
<dbReference type="InterPro" id="IPR036034">
    <property type="entry name" value="PDZ_sf"/>
</dbReference>
<dbReference type="OrthoDB" id="72325at2759"/>
<dbReference type="AlphaFoldDB" id="A0A850WT76"/>
<dbReference type="GO" id="GO:0005634">
    <property type="term" value="C:nucleus"/>
    <property type="evidence" value="ECO:0007669"/>
    <property type="project" value="TreeGrafter"/>
</dbReference>
<evidence type="ECO:0000256" key="5">
    <source>
        <dbReference type="ARBA" id="ARBA00054581"/>
    </source>
</evidence>
<feature type="non-terminal residue" evidence="8">
    <location>
        <position position="1"/>
    </location>
</feature>
<feature type="non-terminal residue" evidence="8">
    <location>
        <position position="202"/>
    </location>
</feature>
<evidence type="ECO:0000256" key="1">
    <source>
        <dbReference type="ARBA" id="ARBA00005256"/>
    </source>
</evidence>
<name>A0A850WT76_PIACA</name>
<dbReference type="SUPFAM" id="SSF50156">
    <property type="entry name" value="PDZ domain-like"/>
    <property type="match status" value="1"/>
</dbReference>
<keyword evidence="9" id="KW-1185">Reference proteome</keyword>
<reference evidence="8" key="1">
    <citation type="submission" date="2019-09" db="EMBL/GenBank/DDBJ databases">
        <title>Bird 10,000 Genomes (B10K) Project - Family phase.</title>
        <authorList>
            <person name="Zhang G."/>
        </authorList>
    </citation>
    <scope>NUCLEOTIDE SEQUENCE</scope>
    <source>
        <strain evidence="8">B10K-DU-008-47</strain>
        <tissue evidence="8">Mixed tissue sample</tissue>
    </source>
</reference>
<evidence type="ECO:0000313" key="9">
    <source>
        <dbReference type="Proteomes" id="UP000653271"/>
    </source>
</evidence>
<comment type="similarity">
    <text evidence="1">Belongs to the proteasome subunit p27 family.</text>
</comment>